<evidence type="ECO:0000313" key="1">
    <source>
        <dbReference type="EMBL" id="PLW36688.1"/>
    </source>
</evidence>
<comment type="caution">
    <text evidence="1">The sequence shown here is derived from an EMBL/GenBank/DDBJ whole genome shotgun (WGS) entry which is preliminary data.</text>
</comment>
<evidence type="ECO:0000313" key="2">
    <source>
        <dbReference type="Proteomes" id="UP000235388"/>
    </source>
</evidence>
<dbReference type="Gene3D" id="2.130.10.10">
    <property type="entry name" value="YVTN repeat-like/Quinoprotein amine dehydrogenase"/>
    <property type="match status" value="1"/>
</dbReference>
<sequence length="123" mass="13339">MARGWGQKGSLVISEGVLLKHASVEHDDGVLNLWAAVPSDDDDDDDADILMSISGSVLDAQPIAVSGSQDSLLQAWDIKRGLQKHMLVSHTSSVRAIEVQENHTVHGRCIQRNLPAVGHRLDE</sequence>
<accession>A0A2N5UG25</accession>
<dbReference type="InterPro" id="IPR036322">
    <property type="entry name" value="WD40_repeat_dom_sf"/>
</dbReference>
<name>A0A2N5UG25_9BASI</name>
<dbReference type="EMBL" id="PGCJ01000235">
    <property type="protein sequence ID" value="PLW36688.1"/>
    <property type="molecule type" value="Genomic_DNA"/>
</dbReference>
<gene>
    <name evidence="1" type="ORF">PCANC_20354</name>
</gene>
<dbReference type="SUPFAM" id="SSF50978">
    <property type="entry name" value="WD40 repeat-like"/>
    <property type="match status" value="1"/>
</dbReference>
<reference evidence="1 2" key="1">
    <citation type="submission" date="2017-11" db="EMBL/GenBank/DDBJ databases">
        <title>De novo assembly and phasing of dikaryotic genomes from two isolates of Puccinia coronata f. sp. avenae, the causal agent of oat crown rust.</title>
        <authorList>
            <person name="Miller M.E."/>
            <person name="Zhang Y."/>
            <person name="Omidvar V."/>
            <person name="Sperschneider J."/>
            <person name="Schwessinger B."/>
            <person name="Raley C."/>
            <person name="Palmer J.M."/>
            <person name="Garnica D."/>
            <person name="Upadhyaya N."/>
            <person name="Rathjen J."/>
            <person name="Taylor J.M."/>
            <person name="Park R.F."/>
            <person name="Dodds P.N."/>
            <person name="Hirsch C.D."/>
            <person name="Kianian S.F."/>
            <person name="Figueroa M."/>
        </authorList>
    </citation>
    <scope>NUCLEOTIDE SEQUENCE [LARGE SCALE GENOMIC DNA]</scope>
    <source>
        <strain evidence="1">12NC29</strain>
    </source>
</reference>
<dbReference type="Proteomes" id="UP000235388">
    <property type="component" value="Unassembled WGS sequence"/>
</dbReference>
<protein>
    <submittedName>
        <fullName evidence="1">Uncharacterized protein</fullName>
    </submittedName>
</protein>
<organism evidence="1 2">
    <name type="scientific">Puccinia coronata f. sp. avenae</name>
    <dbReference type="NCBI Taxonomy" id="200324"/>
    <lineage>
        <taxon>Eukaryota</taxon>
        <taxon>Fungi</taxon>
        <taxon>Dikarya</taxon>
        <taxon>Basidiomycota</taxon>
        <taxon>Pucciniomycotina</taxon>
        <taxon>Pucciniomycetes</taxon>
        <taxon>Pucciniales</taxon>
        <taxon>Pucciniaceae</taxon>
        <taxon>Puccinia</taxon>
    </lineage>
</organism>
<dbReference type="AlphaFoldDB" id="A0A2N5UG25"/>
<dbReference type="InterPro" id="IPR015943">
    <property type="entry name" value="WD40/YVTN_repeat-like_dom_sf"/>
</dbReference>
<keyword evidence="2" id="KW-1185">Reference proteome</keyword>
<proteinExistence type="predicted"/>
<dbReference type="STRING" id="200324.A0A2N5UG25"/>